<dbReference type="Gene3D" id="3.30.420.40">
    <property type="match status" value="1"/>
</dbReference>
<sequence length="240" mass="25655">MPELEPPPLISPVPFPPPPFVRCSRAKPACRKPDEILALVLDVGSSWTRAGYAGEDTPKAVAPSYVGSLAVPEEADRRPALVDHAGDVIMGDDDAGAGAAVSRARKRKYAVGDGEVSLWRPDMEVVNPLKDGLGKRKFSFFFLASRERGLILGQNSSGNVGLLSRLRVDPREHPLFLTESSWNTREARERTAELAFETFGVPASFICRNAVLSAFAAGRSSALVLDCGGGTTSAVSVYDG</sequence>
<dbReference type="EMBL" id="JAEFCI010001137">
    <property type="protein sequence ID" value="KAG5463100.1"/>
    <property type="molecule type" value="Genomic_DNA"/>
</dbReference>
<dbReference type="InterPro" id="IPR043129">
    <property type="entry name" value="ATPase_NBD"/>
</dbReference>
<gene>
    <name evidence="1" type="ORF">BJ554DRAFT_1742</name>
</gene>
<evidence type="ECO:0000313" key="1">
    <source>
        <dbReference type="EMBL" id="KAG5463100.1"/>
    </source>
</evidence>
<name>A0A8H8DLV7_9FUNG</name>
<reference evidence="1 2" key="1">
    <citation type="journal article" name="Sci. Rep.">
        <title>Genome-scale phylogenetic analyses confirm Olpidium as the closest living zoosporic fungus to the non-flagellated, terrestrial fungi.</title>
        <authorList>
            <person name="Chang Y."/>
            <person name="Rochon D."/>
            <person name="Sekimoto S."/>
            <person name="Wang Y."/>
            <person name="Chovatia M."/>
            <person name="Sandor L."/>
            <person name="Salamov A."/>
            <person name="Grigoriev I.V."/>
            <person name="Stajich J.E."/>
            <person name="Spatafora J.W."/>
        </authorList>
    </citation>
    <scope>NUCLEOTIDE SEQUENCE [LARGE SCALE GENOMIC DNA]</scope>
    <source>
        <strain evidence="1">S191</strain>
    </source>
</reference>
<dbReference type="SUPFAM" id="SSF53067">
    <property type="entry name" value="Actin-like ATPase domain"/>
    <property type="match status" value="1"/>
</dbReference>
<accession>A0A8H8DLV7</accession>
<dbReference type="Proteomes" id="UP000673691">
    <property type="component" value="Unassembled WGS sequence"/>
</dbReference>
<proteinExistence type="predicted"/>
<dbReference type="PANTHER" id="PTHR11937">
    <property type="entry name" value="ACTIN"/>
    <property type="match status" value="1"/>
</dbReference>
<evidence type="ECO:0008006" key="3">
    <source>
        <dbReference type="Google" id="ProtNLM"/>
    </source>
</evidence>
<dbReference type="AlphaFoldDB" id="A0A8H8DLV7"/>
<dbReference type="OrthoDB" id="5132116at2759"/>
<comment type="caution">
    <text evidence="1">The sequence shown here is derived from an EMBL/GenBank/DDBJ whole genome shotgun (WGS) entry which is preliminary data.</text>
</comment>
<feature type="non-terminal residue" evidence="1">
    <location>
        <position position="240"/>
    </location>
</feature>
<dbReference type="InterPro" id="IPR004000">
    <property type="entry name" value="Actin"/>
</dbReference>
<protein>
    <recommendedName>
        <fullName evidence="3">Actin-related protein</fullName>
    </recommendedName>
</protein>
<organism evidence="1 2">
    <name type="scientific">Olpidium bornovanus</name>
    <dbReference type="NCBI Taxonomy" id="278681"/>
    <lineage>
        <taxon>Eukaryota</taxon>
        <taxon>Fungi</taxon>
        <taxon>Fungi incertae sedis</taxon>
        <taxon>Olpidiomycota</taxon>
        <taxon>Olpidiomycotina</taxon>
        <taxon>Olpidiomycetes</taxon>
        <taxon>Olpidiales</taxon>
        <taxon>Olpidiaceae</taxon>
        <taxon>Olpidium</taxon>
    </lineage>
</organism>
<evidence type="ECO:0000313" key="2">
    <source>
        <dbReference type="Proteomes" id="UP000673691"/>
    </source>
</evidence>
<keyword evidence="2" id="KW-1185">Reference proteome</keyword>
<dbReference type="Pfam" id="PF00022">
    <property type="entry name" value="Actin"/>
    <property type="match status" value="2"/>
</dbReference>